<proteinExistence type="predicted"/>
<evidence type="ECO:0000259" key="1">
    <source>
        <dbReference type="Pfam" id="PF20150"/>
    </source>
</evidence>
<comment type="caution">
    <text evidence="2">The sequence shown here is derived from an EMBL/GenBank/DDBJ whole genome shotgun (WGS) entry which is preliminary data.</text>
</comment>
<accession>A0A9X0C625</accession>
<dbReference type="PANTHER" id="PTHR35910">
    <property type="entry name" value="2EXR DOMAIN-CONTAINING PROTEIN"/>
    <property type="match status" value="1"/>
</dbReference>
<dbReference type="AlphaFoldDB" id="A0A9X0C625"/>
<keyword evidence="3" id="KW-1185">Reference proteome</keyword>
<evidence type="ECO:0000313" key="2">
    <source>
        <dbReference type="EMBL" id="KAJ5502956.1"/>
    </source>
</evidence>
<reference evidence="2" key="1">
    <citation type="submission" date="2022-12" db="EMBL/GenBank/DDBJ databases">
        <authorList>
            <person name="Petersen C."/>
        </authorList>
    </citation>
    <scope>NUCLEOTIDE SEQUENCE</scope>
    <source>
        <strain evidence="2">IBT 29495</strain>
    </source>
</reference>
<dbReference type="Pfam" id="PF20150">
    <property type="entry name" value="2EXR"/>
    <property type="match status" value="1"/>
</dbReference>
<dbReference type="EMBL" id="JAPWDS010000003">
    <property type="protein sequence ID" value="KAJ5502956.1"/>
    <property type="molecule type" value="Genomic_DNA"/>
</dbReference>
<dbReference type="OrthoDB" id="3546385at2759"/>
<reference evidence="2" key="2">
    <citation type="journal article" date="2023" name="IMA Fungus">
        <title>Comparative genomic study of the Penicillium genus elucidates a diverse pangenome and 15 lateral gene transfer events.</title>
        <authorList>
            <person name="Petersen C."/>
            <person name="Sorensen T."/>
            <person name="Nielsen M.R."/>
            <person name="Sondergaard T.E."/>
            <person name="Sorensen J.L."/>
            <person name="Fitzpatrick D.A."/>
            <person name="Frisvad J.C."/>
            <person name="Nielsen K.L."/>
        </authorList>
    </citation>
    <scope>NUCLEOTIDE SEQUENCE</scope>
    <source>
        <strain evidence="2">IBT 29495</strain>
    </source>
</reference>
<dbReference type="InterPro" id="IPR045518">
    <property type="entry name" value="2EXR"/>
</dbReference>
<gene>
    <name evidence="2" type="ORF">N7463_005830</name>
</gene>
<protein>
    <recommendedName>
        <fullName evidence="1">2EXR domain-containing protein</fullName>
    </recommendedName>
</protein>
<sequence length="283" mass="32204">MSTSDLPMLTAGFPTFHPFSRLPPELRIQIWRDALPEIDPPAMSPYQAGCWRPVPVPESEQAQVFHQTSMEMELHHELLDPIRVKTPLTPVNHEARGVTIEWALKQGIEVRFHEGRQCLIFLRMFDPMRDVIWFGQDSLEAFAKECWGVHTVANDPRQTLTVPIDTGSFAISERVLMDDPSLSFVLDAIHCFCGDTVMYVIAGEHPNFNINGDRTKVQPRWEIDDSQKAKALAWNRHKKRFEVKSVNSGRDILHALSYQRVLEASQMISELPTASAGARTTNF</sequence>
<organism evidence="2 3">
    <name type="scientific">Penicillium fimorum</name>
    <dbReference type="NCBI Taxonomy" id="1882269"/>
    <lineage>
        <taxon>Eukaryota</taxon>
        <taxon>Fungi</taxon>
        <taxon>Dikarya</taxon>
        <taxon>Ascomycota</taxon>
        <taxon>Pezizomycotina</taxon>
        <taxon>Eurotiomycetes</taxon>
        <taxon>Eurotiomycetidae</taxon>
        <taxon>Eurotiales</taxon>
        <taxon>Aspergillaceae</taxon>
        <taxon>Penicillium</taxon>
    </lineage>
</organism>
<dbReference type="PANTHER" id="PTHR35910:SF6">
    <property type="entry name" value="2EXR DOMAIN-CONTAINING PROTEIN"/>
    <property type="match status" value="1"/>
</dbReference>
<name>A0A9X0C625_9EURO</name>
<dbReference type="Proteomes" id="UP001149954">
    <property type="component" value="Unassembled WGS sequence"/>
</dbReference>
<evidence type="ECO:0000313" key="3">
    <source>
        <dbReference type="Proteomes" id="UP001149954"/>
    </source>
</evidence>
<feature type="domain" description="2EXR" evidence="1">
    <location>
        <begin position="16"/>
        <end position="132"/>
    </location>
</feature>